<dbReference type="Proteomes" id="UP000680304">
    <property type="component" value="Unassembled WGS sequence"/>
</dbReference>
<comment type="caution">
    <text evidence="1">The sequence shown here is derived from an EMBL/GenBank/DDBJ whole genome shotgun (WGS) entry which is preliminary data.</text>
</comment>
<name>A0ABQ4N961_9BACL</name>
<reference evidence="1 2" key="1">
    <citation type="submission" date="2021-04" db="EMBL/GenBank/DDBJ databases">
        <title>Draft genome sequence of Paenibacillus cisolokensis, LC2-13A.</title>
        <authorList>
            <person name="Uke A."/>
            <person name="Chhe C."/>
            <person name="Baramee S."/>
            <person name="Kosugi A."/>
        </authorList>
    </citation>
    <scope>NUCLEOTIDE SEQUENCE [LARGE SCALE GENOMIC DNA]</scope>
    <source>
        <strain evidence="1 2">LC2-13A</strain>
    </source>
</reference>
<proteinExistence type="predicted"/>
<sequence length="59" mass="6841">MIEKESILYNYAHDTFVNIIIGRPLEDFDRFVSEWNRLGGAEMTAEANQWHAERGGGRK</sequence>
<keyword evidence="2" id="KW-1185">Reference proteome</keyword>
<gene>
    <name evidence="1" type="ORF">PACILC2_30720</name>
</gene>
<evidence type="ECO:0000313" key="2">
    <source>
        <dbReference type="Proteomes" id="UP000680304"/>
    </source>
</evidence>
<accession>A0ABQ4N961</accession>
<protein>
    <submittedName>
        <fullName evidence="1">Uncharacterized protein</fullName>
    </submittedName>
</protein>
<organism evidence="1 2">
    <name type="scientific">Paenibacillus cisolokensis</name>
    <dbReference type="NCBI Taxonomy" id="1658519"/>
    <lineage>
        <taxon>Bacteria</taxon>
        <taxon>Bacillati</taxon>
        <taxon>Bacillota</taxon>
        <taxon>Bacilli</taxon>
        <taxon>Bacillales</taxon>
        <taxon>Paenibacillaceae</taxon>
        <taxon>Paenibacillus</taxon>
    </lineage>
</organism>
<evidence type="ECO:0000313" key="1">
    <source>
        <dbReference type="EMBL" id="GIQ64504.1"/>
    </source>
</evidence>
<dbReference type="EMBL" id="BOVJ01000098">
    <property type="protein sequence ID" value="GIQ64504.1"/>
    <property type="molecule type" value="Genomic_DNA"/>
</dbReference>